<evidence type="ECO:0000313" key="1">
    <source>
        <dbReference type="EMBL" id="MBV7378587.1"/>
    </source>
</evidence>
<reference evidence="1 2" key="1">
    <citation type="submission" date="2021-05" db="EMBL/GenBank/DDBJ databases">
        <title>Culturable bacteria isolated from Daya Bay.</title>
        <authorList>
            <person name="Zheng W."/>
            <person name="Yu S."/>
            <person name="Huang Y."/>
        </authorList>
    </citation>
    <scope>NUCLEOTIDE SEQUENCE [LARGE SCALE GENOMIC DNA]</scope>
    <source>
        <strain evidence="1 2">DP4N28-5</strain>
    </source>
</reference>
<name>A0ABS6T2J9_9RHOB</name>
<keyword evidence="2" id="KW-1185">Reference proteome</keyword>
<dbReference type="RefSeq" id="WP_218391782.1">
    <property type="nucleotide sequence ID" value="NZ_JAHUZE010000002.1"/>
</dbReference>
<protein>
    <recommendedName>
        <fullName evidence="3">DUF1579 domain-containing protein</fullName>
    </recommendedName>
</protein>
<comment type="caution">
    <text evidence="1">The sequence shown here is derived from an EMBL/GenBank/DDBJ whole genome shotgun (WGS) entry which is preliminary data.</text>
</comment>
<sequence length="134" mass="14802">MADMTGTWIGEGRWRDSVGESHAYHVRLTLRRHESGVSVAFRHDFVEEAEQDAVELSLDLDETAPAILSADVLGVGGVRGYMLDDMLHYTLPIPGNAVEATYVFFGDTCIVAGSSEKNAAGHYIMWDERLTREA</sequence>
<accession>A0ABS6T2J9</accession>
<gene>
    <name evidence="1" type="ORF">KJP28_06580</name>
</gene>
<proteinExistence type="predicted"/>
<organism evidence="1 2">
    <name type="scientific">Maritimibacter dapengensis</name>
    <dbReference type="NCBI Taxonomy" id="2836868"/>
    <lineage>
        <taxon>Bacteria</taxon>
        <taxon>Pseudomonadati</taxon>
        <taxon>Pseudomonadota</taxon>
        <taxon>Alphaproteobacteria</taxon>
        <taxon>Rhodobacterales</taxon>
        <taxon>Roseobacteraceae</taxon>
        <taxon>Maritimibacter</taxon>
    </lineage>
</organism>
<dbReference type="EMBL" id="JAHUZE010000002">
    <property type="protein sequence ID" value="MBV7378587.1"/>
    <property type="molecule type" value="Genomic_DNA"/>
</dbReference>
<evidence type="ECO:0000313" key="2">
    <source>
        <dbReference type="Proteomes" id="UP000756530"/>
    </source>
</evidence>
<dbReference type="Proteomes" id="UP000756530">
    <property type="component" value="Unassembled WGS sequence"/>
</dbReference>
<evidence type="ECO:0008006" key="3">
    <source>
        <dbReference type="Google" id="ProtNLM"/>
    </source>
</evidence>